<dbReference type="GO" id="GO:0005524">
    <property type="term" value="F:ATP binding"/>
    <property type="evidence" value="ECO:0007669"/>
    <property type="project" value="UniProtKB-KW"/>
</dbReference>
<proteinExistence type="predicted"/>
<keyword evidence="2" id="KW-0547">Nucleotide-binding</keyword>
<sequence>MTASPDNTPPRDNPLWRLPDVAAALTDASDAWSSGAAAALGPLRRANRMLQTSGHADWALQGECLVQAIAEAAYGSSASTDALRNALREFEREVWRAGAPPAESVRVWPGAPTAGETMAAGWPLARARTGPMSGAAAPLRAGVERALLRLLRADSDAAQTAVALGHLHDLASDLHRLGGSAPLDFWRLAAAWLSHLRTLPAPLSLHSKRLAGKMNLVLRRQLTPPEPLPAGPEAAPIPERTDDPGRDMLLCLATWQAQVPSTGHERLLADFGILRRSNVLPPALAGAGLAEDKQNAGLNPHDWLRFGPLAVRLDVCQAFLSLADEALPNLSDPAVVARVADYAGAIGLAPVARLAAALAATGERLAAHPAAKPGGPAALAVGVKALRGMLHQFAADAYPDTRPDLIADLGQWREGALDAAAVSRRLATGDGDPC</sequence>
<accession>A0A5E4TLV3</accession>
<organism evidence="2 3">
    <name type="scientific">Pandoraea terrae</name>
    <dbReference type="NCBI Taxonomy" id="1537710"/>
    <lineage>
        <taxon>Bacteria</taxon>
        <taxon>Pseudomonadati</taxon>
        <taxon>Pseudomonadota</taxon>
        <taxon>Betaproteobacteria</taxon>
        <taxon>Burkholderiales</taxon>
        <taxon>Burkholderiaceae</taxon>
        <taxon>Pandoraea</taxon>
    </lineage>
</organism>
<name>A0A5E4TLV3_9BURK</name>
<dbReference type="Proteomes" id="UP000414233">
    <property type="component" value="Unassembled WGS sequence"/>
</dbReference>
<dbReference type="InterPro" id="IPR058661">
    <property type="entry name" value="FimL_2nd"/>
</dbReference>
<reference evidence="2 3" key="1">
    <citation type="submission" date="2019-08" db="EMBL/GenBank/DDBJ databases">
        <authorList>
            <person name="Peeters C."/>
        </authorList>
    </citation>
    <scope>NUCLEOTIDE SEQUENCE [LARGE SCALE GENOMIC DNA]</scope>
    <source>
        <strain evidence="2 3">LMG 30175</strain>
    </source>
</reference>
<evidence type="ECO:0000313" key="3">
    <source>
        <dbReference type="Proteomes" id="UP000414233"/>
    </source>
</evidence>
<dbReference type="EMBL" id="CABPRZ010000005">
    <property type="protein sequence ID" value="VVD88880.1"/>
    <property type="molecule type" value="Genomic_DNA"/>
</dbReference>
<dbReference type="OrthoDB" id="8937751at2"/>
<feature type="domain" description="Scaffold protein FimL second" evidence="1">
    <location>
        <begin position="134"/>
        <end position="233"/>
    </location>
</feature>
<evidence type="ECO:0000259" key="1">
    <source>
        <dbReference type="Pfam" id="PF26379"/>
    </source>
</evidence>
<dbReference type="AlphaFoldDB" id="A0A5E4TLV3"/>
<evidence type="ECO:0000313" key="2">
    <source>
        <dbReference type="EMBL" id="VVD88880.1"/>
    </source>
</evidence>
<dbReference type="Pfam" id="PF26379">
    <property type="entry name" value="FimL_2nd"/>
    <property type="match status" value="1"/>
</dbReference>
<keyword evidence="3" id="KW-1185">Reference proteome</keyword>
<gene>
    <name evidence="2" type="ORF">PTE30175_01443</name>
</gene>
<protein>
    <submittedName>
        <fullName evidence="2">Response regulator receiver:CheW-like protein:ATP-binding region, ATPase-like:Hpt</fullName>
    </submittedName>
</protein>
<dbReference type="RefSeq" id="WP_150696396.1">
    <property type="nucleotide sequence ID" value="NZ_CABPRZ010000005.1"/>
</dbReference>
<keyword evidence="2" id="KW-0067">ATP-binding</keyword>